<keyword evidence="3" id="KW-1185">Reference proteome</keyword>
<organism evidence="2 3">
    <name type="scientific">Alkalicoccobacillus porphyridii</name>
    <dbReference type="NCBI Taxonomy" id="2597270"/>
    <lineage>
        <taxon>Bacteria</taxon>
        <taxon>Bacillati</taxon>
        <taxon>Bacillota</taxon>
        <taxon>Bacilli</taxon>
        <taxon>Bacillales</taxon>
        <taxon>Bacillaceae</taxon>
        <taxon>Alkalicoccobacillus</taxon>
    </lineage>
</organism>
<dbReference type="Pfam" id="PF07901">
    <property type="entry name" value="DUF1672"/>
    <property type="match status" value="1"/>
</dbReference>
<evidence type="ECO:0000313" key="3">
    <source>
        <dbReference type="Proteomes" id="UP000318521"/>
    </source>
</evidence>
<dbReference type="OrthoDB" id="2360336at2"/>
<dbReference type="RefSeq" id="WP_143846833.1">
    <property type="nucleotide sequence ID" value="NZ_VLXZ01000001.1"/>
</dbReference>
<feature type="region of interest" description="Disordered" evidence="1">
    <location>
        <begin position="282"/>
        <end position="301"/>
    </location>
</feature>
<dbReference type="PROSITE" id="PS51257">
    <property type="entry name" value="PROKAR_LIPOPROTEIN"/>
    <property type="match status" value="1"/>
</dbReference>
<dbReference type="EMBL" id="VLXZ01000001">
    <property type="protein sequence ID" value="TSB48489.1"/>
    <property type="molecule type" value="Genomic_DNA"/>
</dbReference>
<protein>
    <submittedName>
        <fullName evidence="2">DUF1672 family protein</fullName>
    </submittedName>
</protein>
<dbReference type="InterPro" id="IPR012873">
    <property type="entry name" value="DUF1672"/>
</dbReference>
<name>A0A554A470_9BACI</name>
<gene>
    <name evidence="2" type="ORF">FN960_02745</name>
</gene>
<dbReference type="Proteomes" id="UP000318521">
    <property type="component" value="Unassembled WGS sequence"/>
</dbReference>
<dbReference type="AlphaFoldDB" id="A0A554A470"/>
<reference evidence="2 3" key="1">
    <citation type="submission" date="2019-07" db="EMBL/GenBank/DDBJ databases">
        <authorList>
            <person name="Park Y.J."/>
            <person name="Jeong S.E."/>
            <person name="Jung H.S."/>
        </authorList>
    </citation>
    <scope>NUCLEOTIDE SEQUENCE [LARGE SCALE GENOMIC DNA]</scope>
    <source>
        <strain evidence="3">P16(2019)</strain>
    </source>
</reference>
<comment type="caution">
    <text evidence="2">The sequence shown here is derived from an EMBL/GenBank/DDBJ whole genome shotgun (WGS) entry which is preliminary data.</text>
</comment>
<sequence>MTIHKQLIGLSLLVLVGCQSISETPVDQSTSTDTFDPFVSVQDYTGEGYTLDGGKETQPIADENLKKIEETVKRFFVEEYKTEVIVHNVVGALNAATVFVESVGEPHFYTYAVVPIDVEHLKVQSEEVYSQNDTVENAIRTGIYGMAYDKEFTELNDFIQEVAPELGVAGITEEALANVKGNGYSTSFMYTSMGDFALEGLNEKYLENPSFKASEWISFLEENKVNSEGVLITIQLFMEDETAKPNEDALESIVTYIEQSDDLPVGLYSVYINDNKINKRTANGNDEHQIKRAHPYDIRKE</sequence>
<evidence type="ECO:0000313" key="2">
    <source>
        <dbReference type="EMBL" id="TSB48489.1"/>
    </source>
</evidence>
<feature type="compositionally biased region" description="Basic and acidic residues" evidence="1">
    <location>
        <begin position="285"/>
        <end position="301"/>
    </location>
</feature>
<evidence type="ECO:0000256" key="1">
    <source>
        <dbReference type="SAM" id="MobiDB-lite"/>
    </source>
</evidence>
<proteinExistence type="predicted"/>
<accession>A0A554A470</accession>